<keyword evidence="2" id="KW-1185">Reference proteome</keyword>
<dbReference type="EMBL" id="CAACVG010003246">
    <property type="protein sequence ID" value="VEN37328.1"/>
    <property type="molecule type" value="Genomic_DNA"/>
</dbReference>
<sequence>MWKMHVTAEEKAPKVWNDHWGG</sequence>
<proteinExistence type="predicted"/>
<name>A0A653BNZ0_CALMS</name>
<protein>
    <submittedName>
        <fullName evidence="1">Uncharacterized protein</fullName>
    </submittedName>
</protein>
<reference evidence="1 2" key="1">
    <citation type="submission" date="2019-01" db="EMBL/GenBank/DDBJ databases">
        <authorList>
            <person name="Sayadi A."/>
        </authorList>
    </citation>
    <scope>NUCLEOTIDE SEQUENCE [LARGE SCALE GENOMIC DNA]</scope>
</reference>
<dbReference type="AlphaFoldDB" id="A0A653BNZ0"/>
<organism evidence="1 2">
    <name type="scientific">Callosobruchus maculatus</name>
    <name type="common">Southern cowpea weevil</name>
    <name type="synonym">Pulse bruchid</name>
    <dbReference type="NCBI Taxonomy" id="64391"/>
    <lineage>
        <taxon>Eukaryota</taxon>
        <taxon>Metazoa</taxon>
        <taxon>Ecdysozoa</taxon>
        <taxon>Arthropoda</taxon>
        <taxon>Hexapoda</taxon>
        <taxon>Insecta</taxon>
        <taxon>Pterygota</taxon>
        <taxon>Neoptera</taxon>
        <taxon>Endopterygota</taxon>
        <taxon>Coleoptera</taxon>
        <taxon>Polyphaga</taxon>
        <taxon>Cucujiformia</taxon>
        <taxon>Chrysomeloidea</taxon>
        <taxon>Chrysomelidae</taxon>
        <taxon>Bruchinae</taxon>
        <taxon>Bruchini</taxon>
        <taxon>Callosobruchus</taxon>
    </lineage>
</organism>
<evidence type="ECO:0000313" key="1">
    <source>
        <dbReference type="EMBL" id="VEN37328.1"/>
    </source>
</evidence>
<accession>A0A653BNZ0</accession>
<gene>
    <name evidence="1" type="ORF">CALMAC_LOCUS2617</name>
</gene>
<dbReference type="Proteomes" id="UP000410492">
    <property type="component" value="Unassembled WGS sequence"/>
</dbReference>
<evidence type="ECO:0000313" key="2">
    <source>
        <dbReference type="Proteomes" id="UP000410492"/>
    </source>
</evidence>